<name>A0AAW2EAL2_9HYME</name>
<dbReference type="EMBL" id="JADYXP020000026">
    <property type="protein sequence ID" value="KAL0100458.1"/>
    <property type="molecule type" value="Genomic_DNA"/>
</dbReference>
<dbReference type="Proteomes" id="UP001430953">
    <property type="component" value="Unassembled WGS sequence"/>
</dbReference>
<protein>
    <submittedName>
        <fullName evidence="2">Uncharacterized protein</fullName>
    </submittedName>
</protein>
<gene>
    <name evidence="2" type="ORF">PUN28_019653</name>
</gene>
<comment type="caution">
    <text evidence="2">The sequence shown here is derived from an EMBL/GenBank/DDBJ whole genome shotgun (WGS) entry which is preliminary data.</text>
</comment>
<keyword evidence="3" id="KW-1185">Reference proteome</keyword>
<organism evidence="2 3">
    <name type="scientific">Cardiocondyla obscurior</name>
    <dbReference type="NCBI Taxonomy" id="286306"/>
    <lineage>
        <taxon>Eukaryota</taxon>
        <taxon>Metazoa</taxon>
        <taxon>Ecdysozoa</taxon>
        <taxon>Arthropoda</taxon>
        <taxon>Hexapoda</taxon>
        <taxon>Insecta</taxon>
        <taxon>Pterygota</taxon>
        <taxon>Neoptera</taxon>
        <taxon>Endopterygota</taxon>
        <taxon>Hymenoptera</taxon>
        <taxon>Apocrita</taxon>
        <taxon>Aculeata</taxon>
        <taxon>Formicoidea</taxon>
        <taxon>Formicidae</taxon>
        <taxon>Myrmicinae</taxon>
        <taxon>Cardiocondyla</taxon>
    </lineage>
</organism>
<accession>A0AAW2EAL2</accession>
<sequence length="136" mass="15255">MNARTATREEDGEAEVRGEETKEEDAGRRRGEEKERRRERRSGCPWMLADRRPPAVNDLTTLLYPAPLRSLPSLPSLRFASSHLASPRLASPRLAWPRRFAYPARVPPSAAAAATTFGFPSTSRWLSKKVISRNLG</sequence>
<proteinExistence type="predicted"/>
<feature type="region of interest" description="Disordered" evidence="1">
    <location>
        <begin position="1"/>
        <end position="47"/>
    </location>
</feature>
<dbReference type="AlphaFoldDB" id="A0AAW2EAL2"/>
<reference evidence="2 3" key="1">
    <citation type="submission" date="2023-03" db="EMBL/GenBank/DDBJ databases">
        <title>High recombination rates correlate with genetic variation in Cardiocondyla obscurior ants.</title>
        <authorList>
            <person name="Errbii M."/>
        </authorList>
    </citation>
    <scope>NUCLEOTIDE SEQUENCE [LARGE SCALE GENOMIC DNA]</scope>
    <source>
        <strain evidence="2">Alpha-2009</strain>
        <tissue evidence="2">Whole body</tissue>
    </source>
</reference>
<evidence type="ECO:0000256" key="1">
    <source>
        <dbReference type="SAM" id="MobiDB-lite"/>
    </source>
</evidence>
<evidence type="ECO:0000313" key="3">
    <source>
        <dbReference type="Proteomes" id="UP001430953"/>
    </source>
</evidence>
<evidence type="ECO:0000313" key="2">
    <source>
        <dbReference type="EMBL" id="KAL0100458.1"/>
    </source>
</evidence>
<feature type="compositionally biased region" description="Basic and acidic residues" evidence="1">
    <location>
        <begin position="1"/>
        <end position="36"/>
    </location>
</feature>